<name>A0A645HG38_9ZZZZ</name>
<accession>A0A645HG38</accession>
<protein>
    <submittedName>
        <fullName evidence="1">Uncharacterized protein</fullName>
    </submittedName>
</protein>
<proteinExistence type="predicted"/>
<dbReference type="AlphaFoldDB" id="A0A645HG38"/>
<organism evidence="1">
    <name type="scientific">bioreactor metagenome</name>
    <dbReference type="NCBI Taxonomy" id="1076179"/>
    <lineage>
        <taxon>unclassified sequences</taxon>
        <taxon>metagenomes</taxon>
        <taxon>ecological metagenomes</taxon>
    </lineage>
</organism>
<dbReference type="EMBL" id="VSSQ01087781">
    <property type="protein sequence ID" value="MPN34633.1"/>
    <property type="molecule type" value="Genomic_DNA"/>
</dbReference>
<evidence type="ECO:0000313" key="1">
    <source>
        <dbReference type="EMBL" id="MPN34633.1"/>
    </source>
</evidence>
<reference evidence="1" key="1">
    <citation type="submission" date="2019-08" db="EMBL/GenBank/DDBJ databases">
        <authorList>
            <person name="Kucharzyk K."/>
            <person name="Murdoch R.W."/>
            <person name="Higgins S."/>
            <person name="Loffler F."/>
        </authorList>
    </citation>
    <scope>NUCLEOTIDE SEQUENCE</scope>
</reference>
<gene>
    <name evidence="1" type="ORF">SDC9_182127</name>
</gene>
<sequence>MSAMPVEVELRSSLSVPEPVMPFTVTSYSVALTAETEFTVPSAVPVFVSVKSSLSTPVTPSLKVTWYVMLLAFVVSKAKASLLMLKTVGATVSQADIVLPVLSVSSALPTVSVIVPDKAEYVTVTPEPAAVPISATVSTT</sequence>
<comment type="caution">
    <text evidence="1">The sequence shown here is derived from an EMBL/GenBank/DDBJ whole genome shotgun (WGS) entry which is preliminary data.</text>
</comment>